<organism evidence="13 14">
    <name type="scientific">Metarhizium album (strain ARSEF 1941)</name>
    <dbReference type="NCBI Taxonomy" id="1081103"/>
    <lineage>
        <taxon>Eukaryota</taxon>
        <taxon>Fungi</taxon>
        <taxon>Dikarya</taxon>
        <taxon>Ascomycota</taxon>
        <taxon>Pezizomycotina</taxon>
        <taxon>Sordariomycetes</taxon>
        <taxon>Hypocreomycetidae</taxon>
        <taxon>Hypocreales</taxon>
        <taxon>Clavicipitaceae</taxon>
        <taxon>Metarhizium</taxon>
    </lineage>
</organism>
<evidence type="ECO:0000256" key="12">
    <source>
        <dbReference type="RuleBase" id="RU368004"/>
    </source>
</evidence>
<comment type="function">
    <text evidence="1">Probable adenosyl-L-methionine (AdoMet)-dependent tRNA (uracil-O(2)-)-methyltransferase.</text>
</comment>
<dbReference type="EMBL" id="AZHE01000002">
    <property type="protein sequence ID" value="KHO00974.1"/>
    <property type="molecule type" value="Genomic_DNA"/>
</dbReference>
<dbReference type="AlphaFoldDB" id="A0A0B2X3P7"/>
<keyword evidence="10 12" id="KW-0819">tRNA processing</keyword>
<evidence type="ECO:0000256" key="11">
    <source>
        <dbReference type="ARBA" id="ARBA00047957"/>
    </source>
</evidence>
<dbReference type="GO" id="GO:0141101">
    <property type="term" value="F:tRNA(Ser) (uridine(44)-2'-O-)-methyltransferase activity"/>
    <property type="evidence" value="ECO:0007669"/>
    <property type="project" value="UniProtKB-EC"/>
</dbReference>
<protein>
    <recommendedName>
        <fullName evidence="5 12">tRNA (uracil-O(2)-)-methyltransferase</fullName>
        <ecNumber evidence="4 12">2.1.1.211</ecNumber>
    </recommendedName>
</protein>
<evidence type="ECO:0000256" key="5">
    <source>
        <dbReference type="ARBA" id="ARBA00017788"/>
    </source>
</evidence>
<keyword evidence="7 12" id="KW-0489">Methyltransferase</keyword>
<dbReference type="PANTHER" id="PTHR21210">
    <property type="entry name" value="TRNA (URACIL-O(2)-)-METHYLTRANSFERASE-RELATED"/>
    <property type="match status" value="1"/>
</dbReference>
<evidence type="ECO:0000256" key="3">
    <source>
        <dbReference type="ARBA" id="ARBA00009056"/>
    </source>
</evidence>
<dbReference type="InterPro" id="IPR011671">
    <property type="entry name" value="tRNA_uracil_MeTrfase"/>
</dbReference>
<reference evidence="13 14" key="1">
    <citation type="journal article" date="2014" name="Proc. Natl. Acad. Sci. U.S.A.">
        <title>Trajectory and genomic determinants of fungal-pathogen speciation and host adaptation.</title>
        <authorList>
            <person name="Hu X."/>
            <person name="Xiao G."/>
            <person name="Zheng P."/>
            <person name="Shang Y."/>
            <person name="Su Y."/>
            <person name="Zhang X."/>
            <person name="Liu X."/>
            <person name="Zhan S."/>
            <person name="St Leger R.J."/>
            <person name="Wang C."/>
        </authorList>
    </citation>
    <scope>NUCLEOTIDE SEQUENCE [LARGE SCALE GENOMIC DNA]</scope>
    <source>
        <strain evidence="13 14">ARSEF 1941</strain>
    </source>
</reference>
<keyword evidence="14" id="KW-1185">Reference proteome</keyword>
<evidence type="ECO:0000256" key="8">
    <source>
        <dbReference type="ARBA" id="ARBA00022679"/>
    </source>
</evidence>
<keyword evidence="9 12" id="KW-0949">S-adenosyl-L-methionine</keyword>
<name>A0A0B2X3P7_METAS</name>
<evidence type="ECO:0000256" key="2">
    <source>
        <dbReference type="ARBA" id="ARBA00004496"/>
    </source>
</evidence>
<evidence type="ECO:0000256" key="1">
    <source>
        <dbReference type="ARBA" id="ARBA00002778"/>
    </source>
</evidence>
<evidence type="ECO:0000256" key="7">
    <source>
        <dbReference type="ARBA" id="ARBA00022603"/>
    </source>
</evidence>
<evidence type="ECO:0000256" key="4">
    <source>
        <dbReference type="ARBA" id="ARBA00012795"/>
    </source>
</evidence>
<dbReference type="STRING" id="1081103.A0A0B2X3P7"/>
<gene>
    <name evidence="13" type="ORF">MAM_01752</name>
</gene>
<comment type="subcellular location">
    <subcellularLocation>
        <location evidence="2 12">Cytoplasm</location>
    </subcellularLocation>
</comment>
<accession>A0A0B2X3P7</accession>
<proteinExistence type="inferred from homology"/>
<keyword evidence="8 12" id="KW-0808">Transferase</keyword>
<evidence type="ECO:0000313" key="14">
    <source>
        <dbReference type="Proteomes" id="UP000030816"/>
    </source>
</evidence>
<keyword evidence="6 12" id="KW-0963">Cytoplasm</keyword>
<comment type="similarity">
    <text evidence="3 12">Belongs to the TRM44 family.</text>
</comment>
<evidence type="ECO:0000256" key="6">
    <source>
        <dbReference type="ARBA" id="ARBA00022490"/>
    </source>
</evidence>
<dbReference type="RefSeq" id="XP_040682039.1">
    <property type="nucleotide sequence ID" value="XM_040820551.1"/>
</dbReference>
<evidence type="ECO:0000313" key="13">
    <source>
        <dbReference type="EMBL" id="KHO00974.1"/>
    </source>
</evidence>
<evidence type="ECO:0000256" key="10">
    <source>
        <dbReference type="ARBA" id="ARBA00022694"/>
    </source>
</evidence>
<comment type="caution">
    <text evidence="13">The sequence shown here is derived from an EMBL/GenBank/DDBJ whole genome shotgun (WGS) entry which is preliminary data.</text>
</comment>
<dbReference type="InterPro" id="IPR029063">
    <property type="entry name" value="SAM-dependent_MTases_sf"/>
</dbReference>
<dbReference type="GO" id="GO:0005737">
    <property type="term" value="C:cytoplasm"/>
    <property type="evidence" value="ECO:0007669"/>
    <property type="project" value="UniProtKB-SubCell"/>
</dbReference>
<dbReference type="OrthoDB" id="10047021at2759"/>
<dbReference type="GO" id="GO:0030488">
    <property type="term" value="P:tRNA methylation"/>
    <property type="evidence" value="ECO:0007669"/>
    <property type="project" value="UniProtKB-UniRule"/>
</dbReference>
<dbReference type="EC" id="2.1.1.211" evidence="4 12"/>
<dbReference type="Pfam" id="PF07757">
    <property type="entry name" value="AdoMet_MTase"/>
    <property type="match status" value="1"/>
</dbReference>
<dbReference type="PANTHER" id="PTHR21210:SF0">
    <property type="entry name" value="TRNA (URACIL-O(2)-)-METHYLTRANSFERASE-RELATED"/>
    <property type="match status" value="1"/>
</dbReference>
<dbReference type="GeneID" id="63736207"/>
<sequence length="497" mass="55860">MPFKPDEMTPASLPYFEDSTTETDVWVPYYSHACTFGPDLFSSIMMNMVHNPNINSTWLFRADILFDDGNLDELTPANSSNDASDLVQPVVRQIPHIPLKRTLVRRLIPRSERRDKPLNQTCTFHTVNEPEILTTSLVIYVPHASVEDLPFYHPKVRGIAHLHQWNHNSRTGTISVHFLGGSPGDLVDPKLRRVAFHLLEVLHRHGEGSVLGYAKRVHHDLVIPRATFQNRYAQLKSKYSRRLIQAWAESTDPGKHVFEDLGIAAFLIELWIDMYSGKEFPGFVDIGCGNGLLVYLLTQEGYSGWGFDARARKSWANYTTPTSASPSGRSLEERLLFPSIISAPKDTDNLSHLHSTTLHDGVFKPGTFIVSNHADELTPWTPILGTISHCPYIMIPCCSHSLAGEKYRPPPPRDKSKPKSTYASLVDWVSQIAEDCGWQPETEMLRIPSTRNTGILGRSRSKASSDIDIHAILQKYGGVEGYYENVMKLVKTGPPSH</sequence>
<dbReference type="SUPFAM" id="SSF53335">
    <property type="entry name" value="S-adenosyl-L-methionine-dependent methyltransferases"/>
    <property type="match status" value="1"/>
</dbReference>
<dbReference type="Proteomes" id="UP000030816">
    <property type="component" value="Unassembled WGS sequence"/>
</dbReference>
<comment type="function">
    <text evidence="12">Adenosyl-L-methionine (AdoMet)-dependent tRNA (uracil-O(2)-)-methyltransferase.</text>
</comment>
<comment type="catalytic activity">
    <reaction evidence="11 12">
        <text>uridine(44) in tRNA(Ser) + S-adenosyl-L-methionine = 2'-O-methyluridine(44) in tRNA(Ser) + S-adenosyl-L-homocysteine + H(+)</text>
        <dbReference type="Rhea" id="RHEA:43100"/>
        <dbReference type="Rhea" id="RHEA-COMP:10339"/>
        <dbReference type="Rhea" id="RHEA-COMP:10340"/>
        <dbReference type="ChEBI" id="CHEBI:15378"/>
        <dbReference type="ChEBI" id="CHEBI:57856"/>
        <dbReference type="ChEBI" id="CHEBI:59789"/>
        <dbReference type="ChEBI" id="CHEBI:65315"/>
        <dbReference type="ChEBI" id="CHEBI:74478"/>
        <dbReference type="EC" id="2.1.1.211"/>
    </reaction>
</comment>
<dbReference type="HOGENOM" id="CLU_018580_2_0_1"/>
<evidence type="ECO:0000256" key="9">
    <source>
        <dbReference type="ARBA" id="ARBA00022691"/>
    </source>
</evidence>